<feature type="domain" description="Trehalase-like N-terminal" evidence="2">
    <location>
        <begin position="11"/>
        <end position="90"/>
    </location>
</feature>
<evidence type="ECO:0000313" key="4">
    <source>
        <dbReference type="Proteomes" id="UP000635565"/>
    </source>
</evidence>
<dbReference type="RefSeq" id="WP_236022758.1">
    <property type="nucleotide sequence ID" value="NZ_BNJJ01000001.1"/>
</dbReference>
<feature type="region of interest" description="Disordered" evidence="1">
    <location>
        <begin position="116"/>
        <end position="153"/>
    </location>
</feature>
<keyword evidence="4" id="KW-1185">Reference proteome</keyword>
<evidence type="ECO:0000259" key="2">
    <source>
        <dbReference type="Pfam" id="PF19291"/>
    </source>
</evidence>
<dbReference type="EMBL" id="BNJJ01000001">
    <property type="protein sequence ID" value="GHO82179.1"/>
    <property type="molecule type" value="Genomic_DNA"/>
</dbReference>
<comment type="caution">
    <text evidence="3">The sequence shown here is derived from an EMBL/GenBank/DDBJ whole genome shotgun (WGS) entry which is preliminary data.</text>
</comment>
<name>A0ABQ3V8S0_9CHLR</name>
<accession>A0ABQ3V8S0</accession>
<sequence length="153" mass="16949">MVRANERHRTYPPINSYGIIGDCHSVVLISPNGSVDWGCLPDFDSPAIFCRLLDAERGGYFQIAPTDSSLVGSQHYLRKSNVLQTRFASNAGEAVLTDFMPVETLSAWPYRGMDLRTSSKRGEEPGSKQQQDTDSRPDYGRKVLGGADLEHVE</sequence>
<gene>
    <name evidence="3" type="ORF">KSZ_01850</name>
</gene>
<dbReference type="Proteomes" id="UP000635565">
    <property type="component" value="Unassembled WGS sequence"/>
</dbReference>
<feature type="compositionally biased region" description="Basic and acidic residues" evidence="1">
    <location>
        <begin position="120"/>
        <end position="141"/>
    </location>
</feature>
<dbReference type="InterPro" id="IPR045582">
    <property type="entry name" value="Trehalase-like_N"/>
</dbReference>
<evidence type="ECO:0000256" key="1">
    <source>
        <dbReference type="SAM" id="MobiDB-lite"/>
    </source>
</evidence>
<dbReference type="Pfam" id="PF19291">
    <property type="entry name" value="TREH_N"/>
    <property type="match status" value="1"/>
</dbReference>
<reference evidence="3 4" key="1">
    <citation type="journal article" date="2021" name="Int. J. Syst. Evol. Microbiol.">
        <title>Reticulibacter mediterranei gen. nov., sp. nov., within the new family Reticulibacteraceae fam. nov., and Ktedonospora formicarum gen. nov., sp. nov., Ktedonobacter robiniae sp. nov., Dictyobacter formicarum sp. nov. and Dictyobacter arantiisoli sp. nov., belonging to the class Ktedonobacteria.</title>
        <authorList>
            <person name="Yabe S."/>
            <person name="Zheng Y."/>
            <person name="Wang C.M."/>
            <person name="Sakai Y."/>
            <person name="Abe K."/>
            <person name="Yokota A."/>
            <person name="Donadio S."/>
            <person name="Cavaletti L."/>
            <person name="Monciardini P."/>
        </authorList>
    </citation>
    <scope>NUCLEOTIDE SEQUENCE [LARGE SCALE GENOMIC DNA]</scope>
    <source>
        <strain evidence="3 4">SOSP1-9</strain>
    </source>
</reference>
<evidence type="ECO:0000313" key="3">
    <source>
        <dbReference type="EMBL" id="GHO82179.1"/>
    </source>
</evidence>
<proteinExistence type="predicted"/>
<protein>
    <recommendedName>
        <fullName evidence="2">Trehalase-like N-terminal domain-containing protein</fullName>
    </recommendedName>
</protein>
<organism evidence="3 4">
    <name type="scientific">Dictyobacter formicarum</name>
    <dbReference type="NCBI Taxonomy" id="2778368"/>
    <lineage>
        <taxon>Bacteria</taxon>
        <taxon>Bacillati</taxon>
        <taxon>Chloroflexota</taxon>
        <taxon>Ktedonobacteria</taxon>
        <taxon>Ktedonobacterales</taxon>
        <taxon>Dictyobacteraceae</taxon>
        <taxon>Dictyobacter</taxon>
    </lineage>
</organism>